<keyword evidence="7 9" id="KW-0067">ATP-binding</keyword>
<dbReference type="NCBIfam" id="NF011202">
    <property type="entry name" value="PRK14608.1"/>
    <property type="match status" value="1"/>
</dbReference>
<dbReference type="Proteomes" id="UP000483018">
    <property type="component" value="Unassembled WGS sequence"/>
</dbReference>
<evidence type="ECO:0000313" key="12">
    <source>
        <dbReference type="EMBL" id="KAE9636077.1"/>
    </source>
</evidence>
<feature type="domain" description="GHMP kinase N-terminal" evidence="10">
    <location>
        <begin position="67"/>
        <end position="145"/>
    </location>
</feature>
<dbReference type="GO" id="GO:0019288">
    <property type="term" value="P:isopentenyl diphosphate biosynthetic process, methylerythritol 4-phosphate pathway"/>
    <property type="evidence" value="ECO:0007669"/>
    <property type="project" value="UniProtKB-UniRule"/>
</dbReference>
<comment type="caution">
    <text evidence="12">The sequence shown here is derived from an EMBL/GenBank/DDBJ whole genome shotgun (WGS) entry which is preliminary data.</text>
</comment>
<dbReference type="PANTHER" id="PTHR43527">
    <property type="entry name" value="4-DIPHOSPHOCYTIDYL-2-C-METHYL-D-ERYTHRITOL KINASE, CHLOROPLASTIC"/>
    <property type="match status" value="1"/>
</dbReference>
<dbReference type="GO" id="GO:0016114">
    <property type="term" value="P:terpenoid biosynthetic process"/>
    <property type="evidence" value="ECO:0007669"/>
    <property type="project" value="UniProtKB-UniRule"/>
</dbReference>
<dbReference type="Pfam" id="PF00288">
    <property type="entry name" value="GHMP_kinases_N"/>
    <property type="match status" value="1"/>
</dbReference>
<dbReference type="InterPro" id="IPR006204">
    <property type="entry name" value="GHMP_kinase_N_dom"/>
</dbReference>
<keyword evidence="6 9" id="KW-0418">Kinase</keyword>
<feature type="active site" evidence="9">
    <location>
        <position position="11"/>
    </location>
</feature>
<dbReference type="AlphaFoldDB" id="A0A7C8LDJ1"/>
<dbReference type="EMBL" id="WSLF01000002">
    <property type="protein sequence ID" value="KAE9636077.1"/>
    <property type="molecule type" value="Genomic_DNA"/>
</dbReference>
<dbReference type="SUPFAM" id="SSF55060">
    <property type="entry name" value="GHMP Kinase, C-terminal domain"/>
    <property type="match status" value="1"/>
</dbReference>
<evidence type="ECO:0000256" key="5">
    <source>
        <dbReference type="ARBA" id="ARBA00022741"/>
    </source>
</evidence>
<keyword evidence="9" id="KW-0414">Isoprene biosynthesis</keyword>
<dbReference type="PANTHER" id="PTHR43527:SF2">
    <property type="entry name" value="4-DIPHOSPHOCYTIDYL-2-C-METHYL-D-ERYTHRITOL KINASE, CHLOROPLASTIC"/>
    <property type="match status" value="1"/>
</dbReference>
<evidence type="ECO:0000259" key="10">
    <source>
        <dbReference type="Pfam" id="PF00288"/>
    </source>
</evidence>
<dbReference type="InterPro" id="IPR036554">
    <property type="entry name" value="GHMP_kinase_C_sf"/>
</dbReference>
<evidence type="ECO:0000256" key="6">
    <source>
        <dbReference type="ARBA" id="ARBA00022777"/>
    </source>
</evidence>
<dbReference type="GO" id="GO:0050515">
    <property type="term" value="F:4-(cytidine 5'-diphospho)-2-C-methyl-D-erythritol kinase activity"/>
    <property type="evidence" value="ECO:0007669"/>
    <property type="project" value="UniProtKB-UniRule"/>
</dbReference>
<dbReference type="PIRSF" id="PIRSF010376">
    <property type="entry name" value="IspE"/>
    <property type="match status" value="1"/>
</dbReference>
<evidence type="ECO:0000259" key="11">
    <source>
        <dbReference type="Pfam" id="PF08544"/>
    </source>
</evidence>
<dbReference type="Gene3D" id="3.30.230.10">
    <property type="match status" value="1"/>
</dbReference>
<dbReference type="NCBIfam" id="TIGR00154">
    <property type="entry name" value="ispE"/>
    <property type="match status" value="1"/>
</dbReference>
<dbReference type="InterPro" id="IPR014721">
    <property type="entry name" value="Ribsml_uS5_D2-typ_fold_subgr"/>
</dbReference>
<evidence type="ECO:0000256" key="4">
    <source>
        <dbReference type="ARBA" id="ARBA00022679"/>
    </source>
</evidence>
<sequence>MHEIELKARAKINLTLDVVGKRPDGYHEVEMIMQTVNLYDYITIRKMRAPGIKLKTDLKWLPEDERNLAYKAAKLMVETYNIDQGILIELKKRIPVAAGLAGGSSDAAAVFVGLNTLFDLNLQKTDLMDLGVKLGADIPYCILTGTALAQGIGERLTKLPPMPFCHVVIAKPPISVSTAHVYKSLNLEEISFHPNTEEVIEGIKKRDLRKIAKNLGNVLESVTIKEHPIIEEIKNTLVEYGALGSLMSGSGPSVFGLFENSKDAQAAAKELRLHSKAKDIFVTTIFNRERV</sequence>
<evidence type="ECO:0000256" key="7">
    <source>
        <dbReference type="ARBA" id="ARBA00022840"/>
    </source>
</evidence>
<comment type="catalytic activity">
    <reaction evidence="9">
        <text>4-CDP-2-C-methyl-D-erythritol + ATP = 4-CDP-2-C-methyl-D-erythritol 2-phosphate + ADP + H(+)</text>
        <dbReference type="Rhea" id="RHEA:18437"/>
        <dbReference type="ChEBI" id="CHEBI:15378"/>
        <dbReference type="ChEBI" id="CHEBI:30616"/>
        <dbReference type="ChEBI" id="CHEBI:57823"/>
        <dbReference type="ChEBI" id="CHEBI:57919"/>
        <dbReference type="ChEBI" id="CHEBI:456216"/>
        <dbReference type="EC" id="2.7.1.148"/>
    </reaction>
</comment>
<dbReference type="HAMAP" id="MF_00061">
    <property type="entry name" value="IspE"/>
    <property type="match status" value="1"/>
</dbReference>
<keyword evidence="4 9" id="KW-0808">Transferase</keyword>
<comment type="pathway">
    <text evidence="9">Isoprenoid biosynthesis; isopentenyl diphosphate biosynthesis via DXP pathway; isopentenyl diphosphate from 1-deoxy-D-xylulose 5-phosphate: step 3/6.</text>
</comment>
<gene>
    <name evidence="9" type="primary">ispE</name>
    <name evidence="12" type="ORF">GND95_02820</name>
</gene>
<feature type="active site" evidence="9">
    <location>
        <position position="137"/>
    </location>
</feature>
<keyword evidence="5 9" id="KW-0547">Nucleotide-binding</keyword>
<evidence type="ECO:0000256" key="1">
    <source>
        <dbReference type="ARBA" id="ARBA00009684"/>
    </source>
</evidence>
<dbReference type="UniPathway" id="UPA00056">
    <property type="reaction ID" value="UER00094"/>
</dbReference>
<feature type="domain" description="GHMP kinase C-terminal" evidence="11">
    <location>
        <begin position="200"/>
        <end position="272"/>
    </location>
</feature>
<evidence type="ECO:0000256" key="9">
    <source>
        <dbReference type="HAMAP-Rule" id="MF_00061"/>
    </source>
</evidence>
<dbReference type="EC" id="2.7.1.148" evidence="2 9"/>
<dbReference type="OrthoDB" id="9809438at2"/>
<dbReference type="SUPFAM" id="SSF54211">
    <property type="entry name" value="Ribosomal protein S5 domain 2-like"/>
    <property type="match status" value="1"/>
</dbReference>
<keyword evidence="13" id="KW-1185">Reference proteome</keyword>
<evidence type="ECO:0000256" key="8">
    <source>
        <dbReference type="ARBA" id="ARBA00032554"/>
    </source>
</evidence>
<organism evidence="12 13">
    <name type="scientific">Defluviitalea raffinosedens</name>
    <dbReference type="NCBI Taxonomy" id="1450156"/>
    <lineage>
        <taxon>Bacteria</taxon>
        <taxon>Bacillati</taxon>
        <taxon>Bacillota</taxon>
        <taxon>Clostridia</taxon>
        <taxon>Lachnospirales</taxon>
        <taxon>Defluviitaleaceae</taxon>
        <taxon>Defluviitalea</taxon>
    </lineage>
</organism>
<dbReference type="Gene3D" id="3.30.70.890">
    <property type="entry name" value="GHMP kinase, C-terminal domain"/>
    <property type="match status" value="1"/>
</dbReference>
<dbReference type="InterPro" id="IPR004424">
    <property type="entry name" value="IspE"/>
</dbReference>
<evidence type="ECO:0000256" key="2">
    <source>
        <dbReference type="ARBA" id="ARBA00012052"/>
    </source>
</evidence>
<dbReference type="InterPro" id="IPR020568">
    <property type="entry name" value="Ribosomal_Su5_D2-typ_SF"/>
</dbReference>
<evidence type="ECO:0000313" key="13">
    <source>
        <dbReference type="Proteomes" id="UP000483018"/>
    </source>
</evidence>
<feature type="binding site" evidence="9">
    <location>
        <begin position="95"/>
        <end position="105"/>
    </location>
    <ligand>
        <name>ATP</name>
        <dbReference type="ChEBI" id="CHEBI:30616"/>
    </ligand>
</feature>
<comment type="similarity">
    <text evidence="1 9">Belongs to the GHMP kinase family. IspE subfamily.</text>
</comment>
<comment type="function">
    <text evidence="9">Catalyzes the phosphorylation of the position 2 hydroxy group of 4-diphosphocytidyl-2C-methyl-D-erythritol.</text>
</comment>
<proteinExistence type="inferred from homology"/>
<protein>
    <recommendedName>
        <fullName evidence="3 9">4-diphosphocytidyl-2-C-methyl-D-erythritol kinase</fullName>
        <shortName evidence="9">CMK</shortName>
        <ecNumber evidence="2 9">2.7.1.148</ecNumber>
    </recommendedName>
    <alternativeName>
        <fullName evidence="8 9">4-(cytidine-5'-diphospho)-2-C-methyl-D-erythritol kinase</fullName>
    </alternativeName>
</protein>
<dbReference type="InterPro" id="IPR013750">
    <property type="entry name" value="GHMP_kinase_C_dom"/>
</dbReference>
<dbReference type="Pfam" id="PF08544">
    <property type="entry name" value="GHMP_kinases_C"/>
    <property type="match status" value="1"/>
</dbReference>
<accession>A0A7C8LDJ1</accession>
<reference evidence="12 13" key="1">
    <citation type="submission" date="2019-12" db="EMBL/GenBank/DDBJ databases">
        <title>Defluviitalea raffinosedens, isolated from a biogas fermenter, genome sequencing and characterization.</title>
        <authorList>
            <person name="Rettenmaier R."/>
            <person name="Schneider M."/>
            <person name="Neuhaus K."/>
            <person name="Liebl W."/>
            <person name="Zverlov V."/>
        </authorList>
    </citation>
    <scope>NUCLEOTIDE SEQUENCE [LARGE SCALE GENOMIC DNA]</scope>
    <source>
        <strain evidence="12 13">249c-K6</strain>
    </source>
</reference>
<dbReference type="RefSeq" id="WP_158739331.1">
    <property type="nucleotide sequence ID" value="NZ_WSLF01000002.1"/>
</dbReference>
<name>A0A7C8LDJ1_9FIRM</name>
<evidence type="ECO:0000256" key="3">
    <source>
        <dbReference type="ARBA" id="ARBA00017473"/>
    </source>
</evidence>
<dbReference type="GO" id="GO:0005524">
    <property type="term" value="F:ATP binding"/>
    <property type="evidence" value="ECO:0007669"/>
    <property type="project" value="UniProtKB-UniRule"/>
</dbReference>